<evidence type="ECO:0000313" key="2">
    <source>
        <dbReference type="Proteomes" id="UP001167796"/>
    </source>
</evidence>
<dbReference type="Proteomes" id="UP001167796">
    <property type="component" value="Unassembled WGS sequence"/>
</dbReference>
<accession>A0ABT9AAE3</accession>
<name>A0ABT9AAE3_9BACT</name>
<keyword evidence="2" id="KW-1185">Reference proteome</keyword>
<protein>
    <recommendedName>
        <fullName evidence="3">Lipoprotein</fullName>
    </recommendedName>
</protein>
<dbReference type="RefSeq" id="WP_305011492.1">
    <property type="nucleotide sequence ID" value="NZ_JAUQSX010000005.1"/>
</dbReference>
<evidence type="ECO:0000313" key="1">
    <source>
        <dbReference type="EMBL" id="MDO7846807.1"/>
    </source>
</evidence>
<sequence>MKYLLLLAGLLTACSPRQTPPSVGIEVLEVRVELPRLDTDEYLESPALGVRLKMTNLTDGPLVFDASTRCAARPSTLVLEHPNGRLRLHATLRGCGPDQLTLAPHTSLYPIVLANRREFAEAYDFTEASYATLMAFKQAFHLVYVQPDGEAIGKVGSFTLNYRRHP</sequence>
<evidence type="ECO:0008006" key="3">
    <source>
        <dbReference type="Google" id="ProtNLM"/>
    </source>
</evidence>
<dbReference type="EMBL" id="JAUQSX010000005">
    <property type="protein sequence ID" value="MDO7846807.1"/>
    <property type="molecule type" value="Genomic_DNA"/>
</dbReference>
<proteinExistence type="predicted"/>
<reference evidence="1" key="1">
    <citation type="submission" date="2023-07" db="EMBL/GenBank/DDBJ databases">
        <authorList>
            <person name="Kim M.K."/>
        </authorList>
    </citation>
    <scope>NUCLEOTIDE SEQUENCE</scope>
    <source>
        <strain evidence="1">M29</strain>
    </source>
</reference>
<comment type="caution">
    <text evidence="1">The sequence shown here is derived from an EMBL/GenBank/DDBJ whole genome shotgun (WGS) entry which is preliminary data.</text>
</comment>
<organism evidence="1 2">
    <name type="scientific">Hymenobacter mellowenesis</name>
    <dbReference type="NCBI Taxonomy" id="3063995"/>
    <lineage>
        <taxon>Bacteria</taxon>
        <taxon>Pseudomonadati</taxon>
        <taxon>Bacteroidota</taxon>
        <taxon>Cytophagia</taxon>
        <taxon>Cytophagales</taxon>
        <taxon>Hymenobacteraceae</taxon>
        <taxon>Hymenobacter</taxon>
    </lineage>
</organism>
<gene>
    <name evidence="1" type="ORF">Q5H92_10600</name>
</gene>